<evidence type="ECO:0008006" key="3">
    <source>
        <dbReference type="Google" id="ProtNLM"/>
    </source>
</evidence>
<proteinExistence type="predicted"/>
<dbReference type="EMBL" id="GEBQ01019647">
    <property type="protein sequence ID" value="JAT20330.1"/>
    <property type="molecule type" value="Transcribed_RNA"/>
</dbReference>
<keyword evidence="1" id="KW-0732">Signal</keyword>
<organism evidence="2">
    <name type="scientific">Graphocephala atropunctata</name>
    <dbReference type="NCBI Taxonomy" id="36148"/>
    <lineage>
        <taxon>Eukaryota</taxon>
        <taxon>Metazoa</taxon>
        <taxon>Ecdysozoa</taxon>
        <taxon>Arthropoda</taxon>
        <taxon>Hexapoda</taxon>
        <taxon>Insecta</taxon>
        <taxon>Pterygota</taxon>
        <taxon>Neoptera</taxon>
        <taxon>Paraneoptera</taxon>
        <taxon>Hemiptera</taxon>
        <taxon>Auchenorrhyncha</taxon>
        <taxon>Membracoidea</taxon>
        <taxon>Cicadellidae</taxon>
        <taxon>Cicadellinae</taxon>
        <taxon>Cicadellini</taxon>
        <taxon>Graphocephala</taxon>
    </lineage>
</organism>
<accession>A0A1B6L9E7</accession>
<evidence type="ECO:0000313" key="2">
    <source>
        <dbReference type="EMBL" id="JAT20330.1"/>
    </source>
</evidence>
<name>A0A1B6L9E7_9HEMI</name>
<reference evidence="2" key="1">
    <citation type="submission" date="2015-11" db="EMBL/GenBank/DDBJ databases">
        <title>De novo transcriptome assembly of four potential Pierce s Disease insect vectors from Arizona vineyards.</title>
        <authorList>
            <person name="Tassone E.E."/>
        </authorList>
    </citation>
    <scope>NUCLEOTIDE SEQUENCE</scope>
</reference>
<protein>
    <recommendedName>
        <fullName evidence="3">Prolyl 4-hydroxylase alpha-subunit N-terminal domain-containing protein</fullName>
    </recommendedName>
</protein>
<sequence>MRTFVFCGLFLHIVGILGEVDIRKILRLGKELETILECQDRYNGKKLLDKLAEYNDNLAGVLKHVDEFTVMGKRYYKTLEKLNGPPHLRSVINHNYLEAVMNVTGSEVEGVLNKTRDMWNQIRSVYENRRYEDERTAILVDDFHVVEE</sequence>
<feature type="chain" id="PRO_5008587201" description="Prolyl 4-hydroxylase alpha-subunit N-terminal domain-containing protein" evidence="1">
    <location>
        <begin position="19"/>
        <end position="148"/>
    </location>
</feature>
<evidence type="ECO:0000256" key="1">
    <source>
        <dbReference type="SAM" id="SignalP"/>
    </source>
</evidence>
<dbReference type="AlphaFoldDB" id="A0A1B6L9E7"/>
<feature type="signal peptide" evidence="1">
    <location>
        <begin position="1"/>
        <end position="18"/>
    </location>
</feature>
<gene>
    <name evidence="2" type="ORF">g.2833</name>
</gene>